<dbReference type="EMBL" id="AP019308">
    <property type="protein sequence ID" value="BBH23188.1"/>
    <property type="molecule type" value="Genomic_DNA"/>
</dbReference>
<dbReference type="KEGG" id="pbk:Back11_45330"/>
<gene>
    <name evidence="1" type="ORF">Back11_45330</name>
</gene>
<dbReference type="InterPro" id="IPR011944">
    <property type="entry name" value="Steroid_delta5-4_isomerase"/>
</dbReference>
<reference evidence="1 2" key="1">
    <citation type="submission" date="2018-11" db="EMBL/GenBank/DDBJ databases">
        <title>Complete genome sequence of Paenibacillus baekrokdamisoli strain KCTC 33723.</title>
        <authorList>
            <person name="Kang S.W."/>
            <person name="Lee K.C."/>
            <person name="Kim K.K."/>
            <person name="Kim J.S."/>
            <person name="Kim D.S."/>
            <person name="Ko S.H."/>
            <person name="Yang S.H."/>
            <person name="Lee J.S."/>
        </authorList>
    </citation>
    <scope>NUCLEOTIDE SEQUENCE [LARGE SCALE GENOMIC DNA]</scope>
    <source>
        <strain evidence="1 2">KCTC 33723</strain>
    </source>
</reference>
<dbReference type="SUPFAM" id="SSF54427">
    <property type="entry name" value="NTF2-like"/>
    <property type="match status" value="1"/>
</dbReference>
<keyword evidence="2" id="KW-1185">Reference proteome</keyword>
<protein>
    <submittedName>
        <fullName evidence="1">Uncharacterized protein</fullName>
    </submittedName>
</protein>
<dbReference type="InterPro" id="IPR032710">
    <property type="entry name" value="NTF2-like_dom_sf"/>
</dbReference>
<proteinExistence type="predicted"/>
<sequence length="148" mass="16404">MNNERQVESEIVELYQQLIGGWNDRLADGMSGAFAEDGELIGFDGIQIIGREAIASHLRLIFSEHATPPFIYKIKEICLLAPEVALLRAIVGMAPPGESELDPKLNAHQSLVAVKHDGSWRTALFQNTPAQFHGRPDLVKQMTKELQS</sequence>
<dbReference type="NCBIfam" id="TIGR02246">
    <property type="entry name" value="SgcJ/EcaC family oxidoreductase"/>
    <property type="match status" value="1"/>
</dbReference>
<evidence type="ECO:0000313" key="2">
    <source>
        <dbReference type="Proteomes" id="UP000275368"/>
    </source>
</evidence>
<organism evidence="1 2">
    <name type="scientific">Paenibacillus baekrokdamisoli</name>
    <dbReference type="NCBI Taxonomy" id="1712516"/>
    <lineage>
        <taxon>Bacteria</taxon>
        <taxon>Bacillati</taxon>
        <taxon>Bacillota</taxon>
        <taxon>Bacilli</taxon>
        <taxon>Bacillales</taxon>
        <taxon>Paenibacillaceae</taxon>
        <taxon>Paenibacillus</taxon>
    </lineage>
</organism>
<dbReference type="Gene3D" id="3.10.450.50">
    <property type="match status" value="1"/>
</dbReference>
<evidence type="ECO:0000313" key="1">
    <source>
        <dbReference type="EMBL" id="BBH23188.1"/>
    </source>
</evidence>
<dbReference type="Proteomes" id="UP000275368">
    <property type="component" value="Chromosome"/>
</dbReference>
<accession>A0A3G9JGJ7</accession>
<dbReference type="OrthoDB" id="9803476at2"/>
<dbReference type="RefSeq" id="WP_125662444.1">
    <property type="nucleotide sequence ID" value="NZ_AP019308.1"/>
</dbReference>
<dbReference type="AlphaFoldDB" id="A0A3G9JGJ7"/>
<name>A0A3G9JGJ7_9BACL</name>